<dbReference type="InterPro" id="IPR050247">
    <property type="entry name" value="Met_Aminopeptidase_Type2"/>
</dbReference>
<dbReference type="InterPro" id="IPR001714">
    <property type="entry name" value="Pept_M24_MAP"/>
</dbReference>
<dbReference type="PANTHER" id="PTHR45777:SF2">
    <property type="entry name" value="METHIONINE AMINOPEPTIDASE 2"/>
    <property type="match status" value="1"/>
</dbReference>
<keyword evidence="7 8" id="KW-0378">Hydrolase</keyword>
<dbReference type="GO" id="GO:0046872">
    <property type="term" value="F:metal ion binding"/>
    <property type="evidence" value="ECO:0007669"/>
    <property type="project" value="UniProtKB-UniRule"/>
</dbReference>
<dbReference type="PRINTS" id="PR00599">
    <property type="entry name" value="MAPEPTIDASE"/>
</dbReference>
<dbReference type="InterPro" id="IPR036388">
    <property type="entry name" value="WH-like_DNA-bd_sf"/>
</dbReference>
<dbReference type="PROSITE" id="PS01202">
    <property type="entry name" value="MAP_2"/>
    <property type="match status" value="1"/>
</dbReference>
<comment type="caution">
    <text evidence="11">The sequence shown here is derived from an EMBL/GenBank/DDBJ whole genome shotgun (WGS) entry which is preliminary data.</text>
</comment>
<feature type="binding site" evidence="8">
    <location>
        <position position="92"/>
    </location>
    <ligand>
        <name>a divalent metal cation</name>
        <dbReference type="ChEBI" id="CHEBI:60240"/>
        <label>2</label>
        <note>catalytic</note>
    </ligand>
</feature>
<dbReference type="InterPro" id="IPR000994">
    <property type="entry name" value="Pept_M24"/>
</dbReference>
<comment type="cofactor">
    <cofactor evidence="3">
        <name>Fe(2+)</name>
        <dbReference type="ChEBI" id="CHEBI:29033"/>
    </cofactor>
</comment>
<keyword evidence="5 8" id="KW-0645">Protease</keyword>
<dbReference type="SUPFAM" id="SSF55920">
    <property type="entry name" value="Creatinase/aminopeptidase"/>
    <property type="match status" value="1"/>
</dbReference>
<feature type="binding site" evidence="8">
    <location>
        <position position="291"/>
    </location>
    <ligand>
        <name>a divalent metal cation</name>
        <dbReference type="ChEBI" id="CHEBI:60240"/>
        <label>2</label>
        <note>catalytic</note>
    </ligand>
</feature>
<comment type="subunit">
    <text evidence="8">Monomer.</text>
</comment>
<comment type="similarity">
    <text evidence="8">Belongs to the peptidase M24A family. Methionine aminopeptidase archaeal type 2 subfamily.</text>
</comment>
<evidence type="ECO:0000256" key="1">
    <source>
        <dbReference type="ARBA" id="ARBA00000294"/>
    </source>
</evidence>
<dbReference type="GO" id="GO:0004239">
    <property type="term" value="F:initiator methionyl aminopeptidase activity"/>
    <property type="evidence" value="ECO:0007669"/>
    <property type="project" value="UniProtKB-UniRule"/>
</dbReference>
<dbReference type="Pfam" id="PF00557">
    <property type="entry name" value="Peptidase_M24"/>
    <property type="match status" value="1"/>
</dbReference>
<evidence type="ECO:0000256" key="9">
    <source>
        <dbReference type="RuleBase" id="RU003653"/>
    </source>
</evidence>
<gene>
    <name evidence="8 11" type="primary">map</name>
    <name evidence="11" type="ORF">ALNOE001_14580</name>
</gene>
<feature type="binding site" evidence="8">
    <location>
        <position position="61"/>
    </location>
    <ligand>
        <name>substrate</name>
    </ligand>
</feature>
<feature type="binding site" evidence="8">
    <location>
        <position position="198"/>
    </location>
    <ligand>
        <name>a divalent metal cation</name>
        <dbReference type="ChEBI" id="CHEBI:60240"/>
        <label>2</label>
        <note>catalytic</note>
    </ligand>
</feature>
<dbReference type="InterPro" id="IPR036390">
    <property type="entry name" value="WH_DNA-bd_sf"/>
</dbReference>
<evidence type="ECO:0000256" key="2">
    <source>
        <dbReference type="ARBA" id="ARBA00001936"/>
    </source>
</evidence>
<evidence type="ECO:0000256" key="7">
    <source>
        <dbReference type="ARBA" id="ARBA00022801"/>
    </source>
</evidence>
<comment type="cofactor">
    <cofactor evidence="2">
        <name>Mn(2+)</name>
        <dbReference type="ChEBI" id="CHEBI:29035"/>
    </cofactor>
</comment>
<evidence type="ECO:0000256" key="6">
    <source>
        <dbReference type="ARBA" id="ARBA00022723"/>
    </source>
</evidence>
<dbReference type="GO" id="GO:0070006">
    <property type="term" value="F:metalloaminopeptidase activity"/>
    <property type="evidence" value="ECO:0007669"/>
    <property type="project" value="UniProtKB-UniRule"/>
</dbReference>
<feature type="binding site" evidence="8">
    <location>
        <position position="291"/>
    </location>
    <ligand>
        <name>a divalent metal cation</name>
        <dbReference type="ChEBI" id="CHEBI:60240"/>
        <label>1</label>
    </ligand>
</feature>
<dbReference type="Proteomes" id="UP000253099">
    <property type="component" value="Unassembled WGS sequence"/>
</dbReference>
<dbReference type="InterPro" id="IPR036005">
    <property type="entry name" value="Creatinase/aminopeptidase-like"/>
</dbReference>
<accession>A0A366M9L8</accession>
<dbReference type="InterPro" id="IPR002468">
    <property type="entry name" value="Pept_M24A_MAP2"/>
</dbReference>
<dbReference type="InterPro" id="IPR028595">
    <property type="entry name" value="MetAP_archaeal"/>
</dbReference>
<feature type="binding site" evidence="8">
    <location>
        <position position="81"/>
    </location>
    <ligand>
        <name>a divalent metal cation</name>
        <dbReference type="ChEBI" id="CHEBI:60240"/>
        <label>1</label>
    </ligand>
</feature>
<evidence type="ECO:0000256" key="5">
    <source>
        <dbReference type="ARBA" id="ARBA00022670"/>
    </source>
</evidence>
<keyword evidence="4 8" id="KW-0031">Aminopeptidase</keyword>
<dbReference type="GO" id="GO:0006508">
    <property type="term" value="P:proteolysis"/>
    <property type="evidence" value="ECO:0007669"/>
    <property type="project" value="UniProtKB-KW"/>
</dbReference>
<dbReference type="AlphaFoldDB" id="A0A366M9L8"/>
<dbReference type="CDD" id="cd01088">
    <property type="entry name" value="MetAP2"/>
    <property type="match status" value="1"/>
</dbReference>
<evidence type="ECO:0000313" key="12">
    <source>
        <dbReference type="Proteomes" id="UP000253099"/>
    </source>
</evidence>
<dbReference type="Gene3D" id="1.10.10.10">
    <property type="entry name" value="Winged helix-like DNA-binding domain superfamily/Winged helix DNA-binding domain"/>
    <property type="match status" value="1"/>
</dbReference>
<dbReference type="EMBL" id="NIZT01000038">
    <property type="protein sequence ID" value="RBQ22875.1"/>
    <property type="molecule type" value="Genomic_DNA"/>
</dbReference>
<dbReference type="PANTHER" id="PTHR45777">
    <property type="entry name" value="METHIONINE AMINOPEPTIDASE 2"/>
    <property type="match status" value="1"/>
</dbReference>
<name>A0A366M9L8_9EURY</name>
<organism evidence="11 12">
    <name type="scientific">Candidatus Methanobinarius endosymbioticus</name>
    <dbReference type="NCBI Taxonomy" id="2006182"/>
    <lineage>
        <taxon>Archaea</taxon>
        <taxon>Methanobacteriati</taxon>
        <taxon>Methanobacteriota</taxon>
        <taxon>Methanomada group</taxon>
        <taxon>Methanobacteria</taxon>
        <taxon>Methanobacteriales</taxon>
        <taxon>Methanobacteriaceae</taxon>
        <taxon>Candidatus Methanobinarius</taxon>
    </lineage>
</organism>
<dbReference type="EC" id="3.4.11.18" evidence="8 9"/>
<comment type="catalytic activity">
    <reaction evidence="1 8 9">
        <text>Release of N-terminal amino acids, preferentially methionine, from peptides and arylamides.</text>
        <dbReference type="EC" id="3.4.11.18"/>
    </reaction>
</comment>
<feature type="binding site" evidence="8">
    <location>
        <position position="165"/>
    </location>
    <ligand>
        <name>a divalent metal cation</name>
        <dbReference type="ChEBI" id="CHEBI:60240"/>
        <label>2</label>
        <note>catalytic</note>
    </ligand>
</feature>
<comment type="function">
    <text evidence="8 9">Removes the N-terminal methionine from nascent proteins. The N-terminal methionine is often cleaved when the second residue in the primary sequence is small and uncharged (Met-Ala-, Cys, Gly, Pro, Ser, Thr, or Val).</text>
</comment>
<evidence type="ECO:0000256" key="8">
    <source>
        <dbReference type="HAMAP-Rule" id="MF_01975"/>
    </source>
</evidence>
<evidence type="ECO:0000313" key="11">
    <source>
        <dbReference type="EMBL" id="RBQ22875.1"/>
    </source>
</evidence>
<proteinExistence type="inferred from homology"/>
<sequence>MIESYEKAGKILSNVRKEAVKLIKNDLLILDLVEFVEGEIQNAGAGIAFPCNVSVNEITAHYTSPANNETKLHTGDLVKLDLGAHVDGYIADSAITVLTPGKDLEEKYSSDEINKHKELIEASNTGLEAAISTVRSGAEIGKIGAAVEEAIKSYGYNPITNLTGHSLKQWELHAGLSIPNFDDKSTTKLKEGDALAIEPFATEGVGWVTDTTHTTIFRFLKDKPFRMAHTQKVLKEIKENYSDLPFSIRWLSEKFNVNRLNSSMRQLSQAMTIYAYPALKEKTNGWVSQSEHTVIVEGNGCTITTK</sequence>
<keyword evidence="12" id="KW-1185">Reference proteome</keyword>
<comment type="cofactor">
    <cofactor evidence="8">
        <name>Co(2+)</name>
        <dbReference type="ChEBI" id="CHEBI:48828"/>
    </cofactor>
    <cofactor evidence="8">
        <name>Zn(2+)</name>
        <dbReference type="ChEBI" id="CHEBI:29105"/>
    </cofactor>
    <cofactor evidence="8">
        <name>Mn(2+)</name>
        <dbReference type="ChEBI" id="CHEBI:29035"/>
    </cofactor>
    <cofactor evidence="8">
        <name>Fe(2+)</name>
        <dbReference type="ChEBI" id="CHEBI:29033"/>
    </cofactor>
    <text evidence="8">Binds 2 divalent metal cations per subunit. Has a high-affinity and a low affinity metal-binding site. The true nature of the physiological cofactor is under debate. The enzyme is active with cobalt, zinc, manganese or divalent iron ions. Most likely, methionine aminopeptidases function as mononuclear Fe(2+)-metalloproteases under physiological conditions, and the catalytically relevant metal-binding site has been assigned to the histidine-containing high-affinity site.</text>
</comment>
<feature type="binding site" evidence="8">
    <location>
        <position position="173"/>
    </location>
    <ligand>
        <name>substrate</name>
    </ligand>
</feature>
<keyword evidence="6 8" id="KW-0479">Metal-binding</keyword>
<feature type="domain" description="Peptidase M24" evidence="10">
    <location>
        <begin position="4"/>
        <end position="202"/>
    </location>
</feature>
<feature type="binding site" evidence="8">
    <location>
        <position position="92"/>
    </location>
    <ligand>
        <name>a divalent metal cation</name>
        <dbReference type="ChEBI" id="CHEBI:60240"/>
        <label>1</label>
    </ligand>
</feature>
<reference evidence="11 12" key="1">
    <citation type="submission" date="2018-06" db="EMBL/GenBank/DDBJ databases">
        <title>Genomic insight into two independent archaeal endosymbiosis events.</title>
        <authorList>
            <person name="Lind A.E."/>
            <person name="Lewis W.H."/>
            <person name="Spang A."/>
            <person name="Guy L."/>
            <person name="Embley M.T."/>
            <person name="Ettema T.J.G."/>
        </authorList>
    </citation>
    <scope>NUCLEOTIDE SEQUENCE [LARGE SCALE GENOMIC DNA]</scope>
    <source>
        <strain evidence="11">NOE</strain>
    </source>
</reference>
<protein>
    <recommendedName>
        <fullName evidence="8 9">Methionine aminopeptidase</fullName>
        <shortName evidence="8">MAP</shortName>
        <shortName evidence="8">MetAP</shortName>
        <ecNumber evidence="8 9">3.4.11.18</ecNumber>
    </recommendedName>
    <alternativeName>
        <fullName evidence="8">Peptidase M</fullName>
    </alternativeName>
</protein>
<dbReference type="SUPFAM" id="SSF46785">
    <property type="entry name" value="Winged helix' DNA-binding domain"/>
    <property type="match status" value="1"/>
</dbReference>
<dbReference type="GO" id="GO:0005737">
    <property type="term" value="C:cytoplasm"/>
    <property type="evidence" value="ECO:0007669"/>
    <property type="project" value="TreeGrafter"/>
</dbReference>
<dbReference type="Gene3D" id="3.90.230.10">
    <property type="entry name" value="Creatinase/methionine aminopeptidase superfamily"/>
    <property type="match status" value="1"/>
</dbReference>
<dbReference type="InterPro" id="IPR018349">
    <property type="entry name" value="Pept_M24A_MAP2_BS"/>
</dbReference>
<evidence type="ECO:0000256" key="4">
    <source>
        <dbReference type="ARBA" id="ARBA00022438"/>
    </source>
</evidence>
<evidence type="ECO:0000259" key="10">
    <source>
        <dbReference type="Pfam" id="PF00557"/>
    </source>
</evidence>
<evidence type="ECO:0000256" key="3">
    <source>
        <dbReference type="ARBA" id="ARBA00001954"/>
    </source>
</evidence>
<dbReference type="NCBIfam" id="TIGR00501">
    <property type="entry name" value="met_pdase_II"/>
    <property type="match status" value="1"/>
</dbReference>
<dbReference type="HAMAP" id="MF_01975">
    <property type="entry name" value="MetAP_2_arc"/>
    <property type="match status" value="1"/>
</dbReference>